<proteinExistence type="predicted"/>
<feature type="region of interest" description="Disordered" evidence="1">
    <location>
        <begin position="251"/>
        <end position="289"/>
    </location>
</feature>
<keyword evidence="2" id="KW-0812">Transmembrane</keyword>
<sequence>MAEQPNRHDGHLVVYVAWPILAGLGVGAVLALSVGGVALLWTRLDWTRAGTWAAATFFVTLGVVTLGVFMYATADWSGPRRAERIERSRREVVRVQAPEQPPRFIPLSSGRPLRREPPRLPATEQDRGLVGKAIDVLSDRMKTRAAVTTYDQDAETLEPDARPWVREMYRVVCASWPDHLTRRDWQRLFPDGGTALWARYVNGTGDRHGQRGVLATWGAIERTDGRGAWRYTQPLDVVFSLDPELQRYAEARSGLVRSPGRPGATGNAARTGTEPNQTNDQTKHRKGGR</sequence>
<dbReference type="AlphaFoldDB" id="A0A6M3M7E1"/>
<name>A0A6M3M7E1_9ZZZZ</name>
<accession>A0A6M3M7E1</accession>
<keyword evidence="2" id="KW-1133">Transmembrane helix</keyword>
<feature type="transmembrane region" description="Helical" evidence="2">
    <location>
        <begin position="52"/>
        <end position="74"/>
    </location>
</feature>
<evidence type="ECO:0000313" key="3">
    <source>
        <dbReference type="EMBL" id="QJB01545.1"/>
    </source>
</evidence>
<reference evidence="3" key="1">
    <citation type="submission" date="2020-03" db="EMBL/GenBank/DDBJ databases">
        <title>The deep terrestrial virosphere.</title>
        <authorList>
            <person name="Holmfeldt K."/>
            <person name="Nilsson E."/>
            <person name="Simone D."/>
            <person name="Lopez-Fernandez M."/>
            <person name="Wu X."/>
            <person name="de Brujin I."/>
            <person name="Lundin D."/>
            <person name="Andersson A."/>
            <person name="Bertilsson S."/>
            <person name="Dopson M."/>
        </authorList>
    </citation>
    <scope>NUCLEOTIDE SEQUENCE</scope>
    <source>
        <strain evidence="3">MM171B02402</strain>
    </source>
</reference>
<feature type="compositionally biased region" description="Polar residues" evidence="1">
    <location>
        <begin position="268"/>
        <end position="280"/>
    </location>
</feature>
<evidence type="ECO:0000256" key="2">
    <source>
        <dbReference type="SAM" id="Phobius"/>
    </source>
</evidence>
<protein>
    <submittedName>
        <fullName evidence="3">Uncharacterized protein</fullName>
    </submittedName>
</protein>
<feature type="transmembrane region" description="Helical" evidence="2">
    <location>
        <begin position="12"/>
        <end position="40"/>
    </location>
</feature>
<dbReference type="EMBL" id="MT143713">
    <property type="protein sequence ID" value="QJB01545.1"/>
    <property type="molecule type" value="Genomic_DNA"/>
</dbReference>
<evidence type="ECO:0000256" key="1">
    <source>
        <dbReference type="SAM" id="MobiDB-lite"/>
    </source>
</evidence>
<organism evidence="3">
    <name type="scientific">viral metagenome</name>
    <dbReference type="NCBI Taxonomy" id="1070528"/>
    <lineage>
        <taxon>unclassified sequences</taxon>
        <taxon>metagenomes</taxon>
        <taxon>organismal metagenomes</taxon>
    </lineage>
</organism>
<gene>
    <name evidence="3" type="ORF">MM171B02402_0002</name>
</gene>
<keyword evidence="2" id="KW-0472">Membrane</keyword>